<feature type="signal peptide" evidence="1">
    <location>
        <begin position="1"/>
        <end position="19"/>
    </location>
</feature>
<dbReference type="InterPro" id="IPR036680">
    <property type="entry name" value="SPOR-like_sf"/>
</dbReference>
<accession>A0A1H9EJR1</accession>
<dbReference type="OrthoDB" id="359451at2"/>
<dbReference type="InterPro" id="IPR007730">
    <property type="entry name" value="SPOR-like_dom"/>
</dbReference>
<dbReference type="PROSITE" id="PS51724">
    <property type="entry name" value="SPOR"/>
    <property type="match status" value="1"/>
</dbReference>
<dbReference type="EMBL" id="FOFU01000003">
    <property type="protein sequence ID" value="SEQ25954.1"/>
    <property type="molecule type" value="Genomic_DNA"/>
</dbReference>
<gene>
    <name evidence="3" type="ORF">SAMN04487977_103189</name>
</gene>
<proteinExistence type="predicted"/>
<sequence>MKKIISVVLTVFFCTSIFAAELTASFVTSEAAKKDSVEESVSYLKNQISKMTVAAEKRATYVFLASLQEQMAMYADAQKSYAQAAAIAAGNAEGMPKKSNEQIVLDAVRCALSSGDYATADSYLNSAVRNSKNADVQAYIKLYTQWSALCKAEEVSDIQEPVVMLQAYLKVDSMNTVKPAVLLTLWYVTGDSSYSKEITKLYPKSIESSIVKGDAQLLPTPFWFFVPKSGEAEQGTGSFAVPEEPKQTSTQTAAAEKPAKFTKWQLGLFRTENNAKLLADEVKAKGFDSYITTEKRASGTTYYIVLVREDKNGNVADRLRSSGYDCYGVE</sequence>
<dbReference type="Pfam" id="PF05036">
    <property type="entry name" value="SPOR"/>
    <property type="match status" value="1"/>
</dbReference>
<dbReference type="Gene3D" id="3.30.70.1070">
    <property type="entry name" value="Sporulation related repeat"/>
    <property type="match status" value="1"/>
</dbReference>
<dbReference type="STRING" id="163.SAMN04487775_105136"/>
<evidence type="ECO:0000256" key="1">
    <source>
        <dbReference type="SAM" id="SignalP"/>
    </source>
</evidence>
<evidence type="ECO:0000313" key="4">
    <source>
        <dbReference type="Proteomes" id="UP000182360"/>
    </source>
</evidence>
<dbReference type="Proteomes" id="UP000182360">
    <property type="component" value="Unassembled WGS sequence"/>
</dbReference>
<dbReference type="SUPFAM" id="SSF110997">
    <property type="entry name" value="Sporulation related repeat"/>
    <property type="match status" value="1"/>
</dbReference>
<dbReference type="GO" id="GO:0042834">
    <property type="term" value="F:peptidoglycan binding"/>
    <property type="evidence" value="ECO:0007669"/>
    <property type="project" value="InterPro"/>
</dbReference>
<name>A0A1H9EJR1_9SPIR</name>
<protein>
    <submittedName>
        <fullName evidence="3">Sporulation related domain-containing protein</fullName>
    </submittedName>
</protein>
<organism evidence="3 4">
    <name type="scientific">Treponema bryantii</name>
    <dbReference type="NCBI Taxonomy" id="163"/>
    <lineage>
        <taxon>Bacteria</taxon>
        <taxon>Pseudomonadati</taxon>
        <taxon>Spirochaetota</taxon>
        <taxon>Spirochaetia</taxon>
        <taxon>Spirochaetales</taxon>
        <taxon>Treponemataceae</taxon>
        <taxon>Treponema</taxon>
    </lineage>
</organism>
<keyword evidence="4" id="KW-1185">Reference proteome</keyword>
<reference evidence="3 4" key="1">
    <citation type="submission" date="2016-10" db="EMBL/GenBank/DDBJ databases">
        <authorList>
            <person name="de Groot N.N."/>
        </authorList>
    </citation>
    <scope>NUCLEOTIDE SEQUENCE [LARGE SCALE GENOMIC DNA]</scope>
    <source>
        <strain evidence="3 4">B25</strain>
    </source>
</reference>
<dbReference type="AlphaFoldDB" id="A0A1H9EJR1"/>
<keyword evidence="1" id="KW-0732">Signal</keyword>
<evidence type="ECO:0000313" key="3">
    <source>
        <dbReference type="EMBL" id="SEQ25954.1"/>
    </source>
</evidence>
<feature type="domain" description="SPOR" evidence="2">
    <location>
        <begin position="256"/>
        <end position="330"/>
    </location>
</feature>
<feature type="chain" id="PRO_5010245778" evidence="1">
    <location>
        <begin position="20"/>
        <end position="330"/>
    </location>
</feature>
<evidence type="ECO:0000259" key="2">
    <source>
        <dbReference type="PROSITE" id="PS51724"/>
    </source>
</evidence>
<dbReference type="RefSeq" id="WP_074642326.1">
    <property type="nucleotide sequence ID" value="NZ_FOFU01000003.1"/>
</dbReference>